<protein>
    <submittedName>
        <fullName evidence="7">Membrane protein involved in the export of O-antigen and teichoic acid</fullName>
    </submittedName>
</protein>
<sequence>MAQLLTVLALPVLTRLYSPEEFSVLAVYVAILTMVQVLACLRLEIAIPLPEDEVEAANLLALALVSAIAVAVMTGLLVLGFGRAFFVAIDQPVLPTLSWLLPFGTWLAGSYAALQFWSTRKKRFSTLARTRMVQAGSGLTAQLGLGFASAGPLGLMLGHALMAGAGVVNLARQVWCHDRGALAGITKLGMREALVTYRRFPFYSTWEALANNAAIQFPVLLIAALALGPEAGFIFLATRAIGTPVTLIGGAVGQVYLSRAPEEMRAGRLPEFTADVLKGLVRVGVAPLVFLAVVASPVFAFVFGEEWRRAGELVALMTPWFIFKLLSSPVSMVMHVKMMQRAMLGLMATGLIFRVVITLGAYRFDPTLIAEGYVISGAVFYLVAFWVYLRASGAGWGAVKGCASSFVLPAIAAVLAGLAVRALFAGVSL</sequence>
<name>A0A1M7KWL5_9RHOB</name>
<dbReference type="GO" id="GO:0005886">
    <property type="term" value="C:plasma membrane"/>
    <property type="evidence" value="ECO:0007669"/>
    <property type="project" value="UniProtKB-SubCell"/>
</dbReference>
<dbReference type="Pfam" id="PF13440">
    <property type="entry name" value="Polysacc_synt_3"/>
    <property type="match status" value="1"/>
</dbReference>
<comment type="subcellular location">
    <subcellularLocation>
        <location evidence="1">Cell membrane</location>
        <topology evidence="1">Multi-pass membrane protein</topology>
    </subcellularLocation>
</comment>
<dbReference type="AlphaFoldDB" id="A0A1M7KWL5"/>
<dbReference type="PANTHER" id="PTHR30250:SF28">
    <property type="entry name" value="POLYSACCHARIDE BIOSYNTHESIS PROTEIN"/>
    <property type="match status" value="1"/>
</dbReference>
<proteinExistence type="predicted"/>
<feature type="transmembrane region" description="Helical" evidence="6">
    <location>
        <begin position="368"/>
        <end position="389"/>
    </location>
</feature>
<evidence type="ECO:0000313" key="8">
    <source>
        <dbReference type="Proteomes" id="UP000322545"/>
    </source>
</evidence>
<keyword evidence="4 6" id="KW-1133">Transmembrane helix</keyword>
<dbReference type="Proteomes" id="UP000322545">
    <property type="component" value="Unassembled WGS sequence"/>
</dbReference>
<evidence type="ECO:0000256" key="2">
    <source>
        <dbReference type="ARBA" id="ARBA00022475"/>
    </source>
</evidence>
<evidence type="ECO:0000256" key="3">
    <source>
        <dbReference type="ARBA" id="ARBA00022692"/>
    </source>
</evidence>
<keyword evidence="8" id="KW-1185">Reference proteome</keyword>
<feature type="transmembrane region" description="Helical" evidence="6">
    <location>
        <begin position="57"/>
        <end position="79"/>
    </location>
</feature>
<dbReference type="RefSeq" id="WP_188130021.1">
    <property type="nucleotide sequence ID" value="NZ_FRCB01000012.1"/>
</dbReference>
<evidence type="ECO:0000256" key="5">
    <source>
        <dbReference type="ARBA" id="ARBA00023136"/>
    </source>
</evidence>
<dbReference type="EMBL" id="FRCB01000012">
    <property type="protein sequence ID" value="SHM69951.1"/>
    <property type="molecule type" value="Genomic_DNA"/>
</dbReference>
<evidence type="ECO:0000256" key="4">
    <source>
        <dbReference type="ARBA" id="ARBA00022989"/>
    </source>
</evidence>
<feature type="transmembrane region" description="Helical" evidence="6">
    <location>
        <begin position="208"/>
        <end position="227"/>
    </location>
</feature>
<feature type="transmembrane region" description="Helical" evidence="6">
    <location>
        <begin position="310"/>
        <end position="330"/>
    </location>
</feature>
<feature type="transmembrane region" description="Helical" evidence="6">
    <location>
        <begin position="279"/>
        <end position="304"/>
    </location>
</feature>
<gene>
    <name evidence="7" type="ORF">SAMN05443432_11253</name>
</gene>
<keyword evidence="5 6" id="KW-0472">Membrane</keyword>
<feature type="transmembrane region" description="Helical" evidence="6">
    <location>
        <begin position="401"/>
        <end position="424"/>
    </location>
</feature>
<dbReference type="InterPro" id="IPR050833">
    <property type="entry name" value="Poly_Biosynth_Transport"/>
</dbReference>
<evidence type="ECO:0000313" key="7">
    <source>
        <dbReference type="EMBL" id="SHM69951.1"/>
    </source>
</evidence>
<feature type="transmembrane region" description="Helical" evidence="6">
    <location>
        <begin position="99"/>
        <end position="117"/>
    </location>
</feature>
<evidence type="ECO:0000256" key="6">
    <source>
        <dbReference type="SAM" id="Phobius"/>
    </source>
</evidence>
<evidence type="ECO:0000256" key="1">
    <source>
        <dbReference type="ARBA" id="ARBA00004651"/>
    </source>
</evidence>
<dbReference type="PANTHER" id="PTHR30250">
    <property type="entry name" value="PST FAMILY PREDICTED COLANIC ACID TRANSPORTER"/>
    <property type="match status" value="1"/>
</dbReference>
<feature type="transmembrane region" description="Helical" evidence="6">
    <location>
        <begin position="24"/>
        <end position="45"/>
    </location>
</feature>
<keyword evidence="3 6" id="KW-0812">Transmembrane</keyword>
<accession>A0A1M7KWL5</accession>
<keyword evidence="2" id="KW-1003">Cell membrane</keyword>
<organism evidence="7 8">
    <name type="scientific">Roseovarius litoreus</name>
    <dbReference type="NCBI Taxonomy" id="1155722"/>
    <lineage>
        <taxon>Bacteria</taxon>
        <taxon>Pseudomonadati</taxon>
        <taxon>Pseudomonadota</taxon>
        <taxon>Alphaproteobacteria</taxon>
        <taxon>Rhodobacterales</taxon>
        <taxon>Roseobacteraceae</taxon>
        <taxon>Roseovarius</taxon>
    </lineage>
</organism>
<reference evidence="7 8" key="1">
    <citation type="submission" date="2016-11" db="EMBL/GenBank/DDBJ databases">
        <authorList>
            <person name="Varghese N."/>
            <person name="Submissions S."/>
        </authorList>
    </citation>
    <scope>NUCLEOTIDE SEQUENCE [LARGE SCALE GENOMIC DNA]</scope>
    <source>
        <strain evidence="7 8">DSM 28249</strain>
    </source>
</reference>
<feature type="transmembrane region" description="Helical" evidence="6">
    <location>
        <begin position="342"/>
        <end position="362"/>
    </location>
</feature>